<dbReference type="SUPFAM" id="SSF53756">
    <property type="entry name" value="UDP-Glycosyltransferase/glycogen phosphorylase"/>
    <property type="match status" value="1"/>
</dbReference>
<comment type="similarity">
    <text evidence="1">Belongs to the UDP-N-acetylglucosamine 2-epimerase family.</text>
</comment>
<comment type="caution">
    <text evidence="3">The sequence shown here is derived from an EMBL/GenBank/DDBJ whole genome shotgun (WGS) entry which is preliminary data.</text>
</comment>
<sequence length="129" mass="14286">MENAGLPVILPLYPQTRGKLREYRITPSANLYIVDPVGYLEMVWLEANCSLVTTDSGGVQKEAYFFAKLCATLRDETEWVELVESGWNILADANEETISGAIDTAWAPTIWTPIYGQGAASLRIVEAFV</sequence>
<dbReference type="Pfam" id="PF02350">
    <property type="entry name" value="Epimerase_2"/>
    <property type="match status" value="1"/>
</dbReference>
<dbReference type="Gene3D" id="3.40.50.2000">
    <property type="entry name" value="Glycogen Phosphorylase B"/>
    <property type="match status" value="1"/>
</dbReference>
<feature type="domain" description="UDP-N-acetylglucosamine 2-epimerase" evidence="2">
    <location>
        <begin position="5"/>
        <end position="127"/>
    </location>
</feature>
<protein>
    <submittedName>
        <fullName evidence="3">UDP-N-acetylglucosamine 2-epimerase</fullName>
    </submittedName>
</protein>
<evidence type="ECO:0000259" key="2">
    <source>
        <dbReference type="Pfam" id="PF02350"/>
    </source>
</evidence>
<keyword evidence="4" id="KW-1185">Reference proteome</keyword>
<dbReference type="Proteomes" id="UP000294958">
    <property type="component" value="Unassembled WGS sequence"/>
</dbReference>
<dbReference type="PANTHER" id="PTHR43174">
    <property type="entry name" value="UDP-N-ACETYLGLUCOSAMINE 2-EPIMERASE"/>
    <property type="match status" value="1"/>
</dbReference>
<proteinExistence type="inferred from homology"/>
<accession>A0A4R6YF13</accession>
<keyword evidence="1" id="KW-0413">Isomerase</keyword>
<dbReference type="InterPro" id="IPR003331">
    <property type="entry name" value="UDP_GlcNAc_Epimerase_2_dom"/>
</dbReference>
<gene>
    <name evidence="3" type="ORF">DES43_11280</name>
</gene>
<dbReference type="InterPro" id="IPR029767">
    <property type="entry name" value="WecB-like"/>
</dbReference>
<dbReference type="PANTHER" id="PTHR43174:SF1">
    <property type="entry name" value="UDP-N-ACETYLGLUCOSAMINE 2-EPIMERASE"/>
    <property type="match status" value="1"/>
</dbReference>
<evidence type="ECO:0000256" key="1">
    <source>
        <dbReference type="RuleBase" id="RU003513"/>
    </source>
</evidence>
<dbReference type="EMBL" id="SNZF01000012">
    <property type="protein sequence ID" value="TDR34868.1"/>
    <property type="molecule type" value="Genomic_DNA"/>
</dbReference>
<dbReference type="GO" id="GO:0016853">
    <property type="term" value="F:isomerase activity"/>
    <property type="evidence" value="ECO:0007669"/>
    <property type="project" value="UniProtKB-KW"/>
</dbReference>
<evidence type="ECO:0000313" key="3">
    <source>
        <dbReference type="EMBL" id="TDR34868.1"/>
    </source>
</evidence>
<reference evidence="3 4" key="1">
    <citation type="submission" date="2019-03" db="EMBL/GenBank/DDBJ databases">
        <title>Genomic Encyclopedia of Type Strains, Phase IV (KMG-IV): sequencing the most valuable type-strain genomes for metagenomic binning, comparative biology and taxonomic classification.</title>
        <authorList>
            <person name="Goeker M."/>
        </authorList>
    </citation>
    <scope>NUCLEOTIDE SEQUENCE [LARGE SCALE GENOMIC DNA]</scope>
    <source>
        <strain evidence="3 4">DSM 11603</strain>
    </source>
</reference>
<evidence type="ECO:0000313" key="4">
    <source>
        <dbReference type="Proteomes" id="UP000294958"/>
    </source>
</evidence>
<dbReference type="AlphaFoldDB" id="A0A4R6YF13"/>
<organism evidence="3 4">
    <name type="scientific">Aquamicrobium defluvii</name>
    <dbReference type="NCBI Taxonomy" id="69279"/>
    <lineage>
        <taxon>Bacteria</taxon>
        <taxon>Pseudomonadati</taxon>
        <taxon>Pseudomonadota</taxon>
        <taxon>Alphaproteobacteria</taxon>
        <taxon>Hyphomicrobiales</taxon>
        <taxon>Phyllobacteriaceae</taxon>
        <taxon>Aquamicrobium</taxon>
    </lineage>
</organism>
<name>A0A4R6YF13_9HYPH</name>